<dbReference type="EMBL" id="JALLAZ020001636">
    <property type="protein sequence ID" value="KAL3770174.1"/>
    <property type="molecule type" value="Genomic_DNA"/>
</dbReference>
<accession>A0ABD3N3I6</accession>
<evidence type="ECO:0000313" key="2">
    <source>
        <dbReference type="Proteomes" id="UP001530315"/>
    </source>
</evidence>
<comment type="caution">
    <text evidence="1">The sequence shown here is derived from an EMBL/GenBank/DDBJ whole genome shotgun (WGS) entry which is preliminary data.</text>
</comment>
<dbReference type="Gene3D" id="3.90.1410.10">
    <property type="entry name" value="set domain protein methyltransferase, domain 1"/>
    <property type="match status" value="1"/>
</dbReference>
<keyword evidence="2" id="KW-1185">Reference proteome</keyword>
<evidence type="ECO:0000313" key="1">
    <source>
        <dbReference type="EMBL" id="KAL3770174.1"/>
    </source>
</evidence>
<dbReference type="InterPro" id="IPR046341">
    <property type="entry name" value="SET_dom_sf"/>
</dbReference>
<organism evidence="1 2">
    <name type="scientific">Stephanodiscus triporus</name>
    <dbReference type="NCBI Taxonomy" id="2934178"/>
    <lineage>
        <taxon>Eukaryota</taxon>
        <taxon>Sar</taxon>
        <taxon>Stramenopiles</taxon>
        <taxon>Ochrophyta</taxon>
        <taxon>Bacillariophyta</taxon>
        <taxon>Coscinodiscophyceae</taxon>
        <taxon>Thalassiosirophycidae</taxon>
        <taxon>Stephanodiscales</taxon>
        <taxon>Stephanodiscaceae</taxon>
        <taxon>Stephanodiscus</taxon>
    </lineage>
</organism>
<dbReference type="Proteomes" id="UP001530315">
    <property type="component" value="Unassembled WGS sequence"/>
</dbReference>
<name>A0ABD3N3I6_9STRA</name>
<protein>
    <recommendedName>
        <fullName evidence="3">SET domain-containing protein</fullName>
    </recommendedName>
</protein>
<dbReference type="AlphaFoldDB" id="A0ABD3N3I6"/>
<reference evidence="1 2" key="1">
    <citation type="submission" date="2024-10" db="EMBL/GenBank/DDBJ databases">
        <title>Updated reference genomes for cyclostephanoid diatoms.</title>
        <authorList>
            <person name="Roberts W.R."/>
            <person name="Alverson A.J."/>
        </authorList>
    </citation>
    <scope>NUCLEOTIDE SEQUENCE [LARGE SCALE GENOMIC DNA]</scope>
    <source>
        <strain evidence="1 2">AJA276-08</strain>
    </source>
</reference>
<sequence>MNDFVVPTDRNVMAASRRCDRDGNKKIDPAANSAPGERLDRAVRGAFVIALSRSFAEEVEHDNIDGTTVVEVENVLLPLIDILQHSNVPNTILEPYDDFVLLRAGKDLGAGEELFHRYREENDDVIPPHKFFTRYGFVPGVKEPVAELLKRRSHLFFDS</sequence>
<evidence type="ECO:0008006" key="3">
    <source>
        <dbReference type="Google" id="ProtNLM"/>
    </source>
</evidence>
<gene>
    <name evidence="1" type="ORF">ACHAW5_009269</name>
</gene>
<dbReference type="SUPFAM" id="SSF82199">
    <property type="entry name" value="SET domain"/>
    <property type="match status" value="1"/>
</dbReference>
<proteinExistence type="predicted"/>